<evidence type="ECO:0008006" key="4">
    <source>
        <dbReference type="Google" id="ProtNLM"/>
    </source>
</evidence>
<reference evidence="2 3" key="1">
    <citation type="submission" date="2017-08" db="EMBL/GenBank/DDBJ databases">
        <title>Acidophilic green algal genome provides insights into adaptation to an acidic environment.</title>
        <authorList>
            <person name="Hirooka S."/>
            <person name="Hirose Y."/>
            <person name="Kanesaki Y."/>
            <person name="Higuchi S."/>
            <person name="Fujiwara T."/>
            <person name="Onuma R."/>
            <person name="Era A."/>
            <person name="Ohbayashi R."/>
            <person name="Uzuka A."/>
            <person name="Nozaki H."/>
            <person name="Yoshikawa H."/>
            <person name="Miyagishima S.Y."/>
        </authorList>
    </citation>
    <scope>NUCLEOTIDE SEQUENCE [LARGE SCALE GENOMIC DNA]</scope>
    <source>
        <strain evidence="2 3">NIES-2499</strain>
    </source>
</reference>
<dbReference type="AlphaFoldDB" id="A0A250XSN3"/>
<organism evidence="2 3">
    <name type="scientific">Chlamydomonas eustigma</name>
    <dbReference type="NCBI Taxonomy" id="1157962"/>
    <lineage>
        <taxon>Eukaryota</taxon>
        <taxon>Viridiplantae</taxon>
        <taxon>Chlorophyta</taxon>
        <taxon>core chlorophytes</taxon>
        <taxon>Chlorophyceae</taxon>
        <taxon>CS clade</taxon>
        <taxon>Chlamydomonadales</taxon>
        <taxon>Chlamydomonadaceae</taxon>
        <taxon>Chlamydomonas</taxon>
    </lineage>
</organism>
<keyword evidence="1" id="KW-0732">Signal</keyword>
<evidence type="ECO:0000313" key="3">
    <source>
        <dbReference type="Proteomes" id="UP000232323"/>
    </source>
</evidence>
<proteinExistence type="predicted"/>
<protein>
    <recommendedName>
        <fullName evidence="4">DOT1 domain-containing protein</fullName>
    </recommendedName>
</protein>
<dbReference type="Proteomes" id="UP000232323">
    <property type="component" value="Unassembled WGS sequence"/>
</dbReference>
<evidence type="ECO:0000256" key="1">
    <source>
        <dbReference type="SAM" id="SignalP"/>
    </source>
</evidence>
<dbReference type="EMBL" id="BEGY01000222">
    <property type="protein sequence ID" value="GAX86065.1"/>
    <property type="molecule type" value="Genomic_DNA"/>
</dbReference>
<evidence type="ECO:0000313" key="2">
    <source>
        <dbReference type="EMBL" id="GAX86065.1"/>
    </source>
</evidence>
<feature type="signal peptide" evidence="1">
    <location>
        <begin position="1"/>
        <end position="19"/>
    </location>
</feature>
<comment type="caution">
    <text evidence="2">The sequence shown here is derived from an EMBL/GenBank/DDBJ whole genome shotgun (WGS) entry which is preliminary data.</text>
</comment>
<feature type="chain" id="PRO_5012038397" description="DOT1 domain-containing protein" evidence="1">
    <location>
        <begin position="20"/>
        <end position="533"/>
    </location>
</feature>
<accession>A0A250XSN3</accession>
<name>A0A250XSN3_9CHLO</name>
<gene>
    <name evidence="2" type="ORF">CEUSTIGMA_g13479.t1</name>
</gene>
<keyword evidence="3" id="KW-1185">Reference proteome</keyword>
<sequence length="533" mass="58867">MYACFLHSTLLLPLKLIKMFVRFGVKGHGPYATLGRTDPEGQTKELRTGCDGHQRLFVVREVALDVIKKPIRFPTSLTDLDKADLFQDPRVVFYGLYPDGEVNANDTDLMWIGLDLSDPDNMKPTILVPFLCEKPLETCMRPHKKKGPAILSRNVGFRGIQFYEECSGEVALKRILTLEDVEERNQYYMLFIKELHLMRSGRGNSGHSEEQGKNCGRVINDIGAVVADPQQALSPPNDHKDYEDNTQAGGQQVVEDAEKQGGAVKKSVIKNLAEDAKELGNNNSVLKEHVVQMFADEPPQGPGIAYLSPHNNTQGKTLFKDLWAYFAKLGGLGDCSSGMSGTCSKASAVLVLETVQKEMGRDDYEFIDIGAGSGVMVALSLCYGASSAVGIELKNEGQESVYLKSREVFVRNGIVDPRMLVSYGVDVSSTSTLPSNLYCEQGCERKRAVYSFCDGFAEVDRSHMFTLIGRDRQVKLFICSLGKGRGDKFSTPQAVERSINASTQNEPFIACAKLVVRMFGSGAQKTVHVFRRL</sequence>